<feature type="transmembrane region" description="Helical" evidence="6">
    <location>
        <begin position="122"/>
        <end position="144"/>
    </location>
</feature>
<evidence type="ECO:0000256" key="4">
    <source>
        <dbReference type="ARBA" id="ARBA00022989"/>
    </source>
</evidence>
<proteinExistence type="predicted"/>
<feature type="transmembrane region" description="Helical" evidence="6">
    <location>
        <begin position="174"/>
        <end position="194"/>
    </location>
</feature>
<feature type="transmembrane region" description="Helical" evidence="6">
    <location>
        <begin position="229"/>
        <end position="247"/>
    </location>
</feature>
<dbReference type="PANTHER" id="PTHR32196:SF69">
    <property type="entry name" value="BRANCHED-CHAIN AMINO ACID TRANSPORT SYSTEM, PERMEASE PROTEIN"/>
    <property type="match status" value="1"/>
</dbReference>
<dbReference type="InterPro" id="IPR001851">
    <property type="entry name" value="ABC_transp_permease"/>
</dbReference>
<sequence>MIDFWISVLEQGLIFSIMVLGVYITYKILDFPDLSVDGSFPLGASVTAAALMGGINPYIACLLSLVAGLAAGTITGLLHVKLKITNLLSGILVMIGLYSINLRVMGKANVPLFNKDNIFIEGVHPLIVIVLFVLLVKLALDFFLNTKLGFILKATGDNPQLVTSLGMDKGLIKILGLAMSNGLVALSGGMMAQYRRFSDVGMGTGIIVMGLASIIIGETIFKRISILKASAIGILGSVLYNACTAFALKLNFQTTDLKLITAVIVVIALSMNGKTLSFKPKKLLFRGGNSYVKNRESAQNI</sequence>
<protein>
    <submittedName>
        <fullName evidence="7">ABC transporter permease</fullName>
    </submittedName>
</protein>
<evidence type="ECO:0000256" key="1">
    <source>
        <dbReference type="ARBA" id="ARBA00004651"/>
    </source>
</evidence>
<comment type="caution">
    <text evidence="7">The sequence shown here is derived from an EMBL/GenBank/DDBJ whole genome shotgun (WGS) entry which is preliminary data.</text>
</comment>
<reference evidence="8" key="1">
    <citation type="journal article" date="2019" name="Int. J. Syst. Evol. Microbiol.">
        <title>The Global Catalogue of Microorganisms (GCM) 10K type strain sequencing project: providing services to taxonomists for standard genome sequencing and annotation.</title>
        <authorList>
            <consortium name="The Broad Institute Genomics Platform"/>
            <consortium name="The Broad Institute Genome Sequencing Center for Infectious Disease"/>
            <person name="Wu L."/>
            <person name="Ma J."/>
        </authorList>
    </citation>
    <scope>NUCLEOTIDE SEQUENCE [LARGE SCALE GENOMIC DNA]</scope>
    <source>
        <strain evidence="8">JCM 1405</strain>
    </source>
</reference>
<evidence type="ECO:0000313" key="7">
    <source>
        <dbReference type="EMBL" id="GAA0729776.1"/>
    </source>
</evidence>
<feature type="transmembrane region" description="Helical" evidence="6">
    <location>
        <begin position="259"/>
        <end position="276"/>
    </location>
</feature>
<keyword evidence="4 6" id="KW-1133">Transmembrane helix</keyword>
<evidence type="ECO:0000256" key="3">
    <source>
        <dbReference type="ARBA" id="ARBA00022692"/>
    </source>
</evidence>
<name>A0ABP3UBY6_9CLOT</name>
<dbReference type="CDD" id="cd06574">
    <property type="entry name" value="TM_PBP1_branched-chain-AA_like"/>
    <property type="match status" value="1"/>
</dbReference>
<comment type="subcellular location">
    <subcellularLocation>
        <location evidence="1">Cell membrane</location>
        <topology evidence="1">Multi-pass membrane protein</topology>
    </subcellularLocation>
</comment>
<feature type="transmembrane region" description="Helical" evidence="6">
    <location>
        <begin position="84"/>
        <end position="102"/>
    </location>
</feature>
<feature type="transmembrane region" description="Helical" evidence="6">
    <location>
        <begin position="12"/>
        <end position="29"/>
    </location>
</feature>
<dbReference type="Proteomes" id="UP001500339">
    <property type="component" value="Unassembled WGS sequence"/>
</dbReference>
<dbReference type="EMBL" id="BAAACF010000006">
    <property type="protein sequence ID" value="GAA0729776.1"/>
    <property type="molecule type" value="Genomic_DNA"/>
</dbReference>
<evidence type="ECO:0000256" key="2">
    <source>
        <dbReference type="ARBA" id="ARBA00022475"/>
    </source>
</evidence>
<keyword evidence="8" id="KW-1185">Reference proteome</keyword>
<dbReference type="PANTHER" id="PTHR32196">
    <property type="entry name" value="ABC TRANSPORTER PERMEASE PROTEIN YPHD-RELATED-RELATED"/>
    <property type="match status" value="1"/>
</dbReference>
<keyword evidence="5 6" id="KW-0472">Membrane</keyword>
<keyword evidence="3 6" id="KW-0812">Transmembrane</keyword>
<feature type="transmembrane region" description="Helical" evidence="6">
    <location>
        <begin position="49"/>
        <end position="72"/>
    </location>
</feature>
<feature type="transmembrane region" description="Helical" evidence="6">
    <location>
        <begin position="200"/>
        <end position="217"/>
    </location>
</feature>
<evidence type="ECO:0000256" key="6">
    <source>
        <dbReference type="SAM" id="Phobius"/>
    </source>
</evidence>
<evidence type="ECO:0000313" key="8">
    <source>
        <dbReference type="Proteomes" id="UP001500339"/>
    </source>
</evidence>
<accession>A0ABP3UBY6</accession>
<dbReference type="Pfam" id="PF02653">
    <property type="entry name" value="BPD_transp_2"/>
    <property type="match status" value="1"/>
</dbReference>
<evidence type="ECO:0000256" key="5">
    <source>
        <dbReference type="ARBA" id="ARBA00023136"/>
    </source>
</evidence>
<organism evidence="7 8">
    <name type="scientific">Clostridium malenominatum</name>
    <dbReference type="NCBI Taxonomy" id="1539"/>
    <lineage>
        <taxon>Bacteria</taxon>
        <taxon>Bacillati</taxon>
        <taxon>Bacillota</taxon>
        <taxon>Clostridia</taxon>
        <taxon>Eubacteriales</taxon>
        <taxon>Clostridiaceae</taxon>
        <taxon>Clostridium</taxon>
    </lineage>
</organism>
<keyword evidence="2" id="KW-1003">Cell membrane</keyword>
<gene>
    <name evidence="7" type="ORF">GCM10008905_30270</name>
</gene>